<dbReference type="GO" id="GO:0005524">
    <property type="term" value="F:ATP binding"/>
    <property type="evidence" value="ECO:0007669"/>
    <property type="project" value="UniProtKB-UniRule"/>
</dbReference>
<dbReference type="Proteomes" id="UP000624041">
    <property type="component" value="Unassembled WGS sequence"/>
</dbReference>
<dbReference type="GO" id="GO:0018169">
    <property type="term" value="F:ribosomal S6-glutamic acid ligase activity"/>
    <property type="evidence" value="ECO:0007669"/>
    <property type="project" value="TreeGrafter"/>
</dbReference>
<keyword evidence="1" id="KW-0067">ATP-binding</keyword>
<dbReference type="GO" id="GO:0005737">
    <property type="term" value="C:cytoplasm"/>
    <property type="evidence" value="ECO:0007669"/>
    <property type="project" value="TreeGrafter"/>
</dbReference>
<reference evidence="3" key="2">
    <citation type="submission" date="2020-09" db="EMBL/GenBank/DDBJ databases">
        <authorList>
            <person name="Sun Q."/>
            <person name="Ohkuma M."/>
        </authorList>
    </citation>
    <scope>NUCLEOTIDE SEQUENCE</scope>
    <source>
        <strain evidence="3">JCM 17251</strain>
    </source>
</reference>
<proteinExistence type="predicted"/>
<comment type="caution">
    <text evidence="3">The sequence shown here is derived from an EMBL/GenBank/DDBJ whole genome shotgun (WGS) entry which is preliminary data.</text>
</comment>
<keyword evidence="4" id="KW-1185">Reference proteome</keyword>
<dbReference type="AlphaFoldDB" id="A0A918D0G9"/>
<feature type="domain" description="ATP-grasp" evidence="2">
    <location>
        <begin position="42"/>
        <end position="228"/>
    </location>
</feature>
<keyword evidence="1" id="KW-0547">Nucleotide-binding</keyword>
<dbReference type="GO" id="GO:0009432">
    <property type="term" value="P:SOS response"/>
    <property type="evidence" value="ECO:0007669"/>
    <property type="project" value="TreeGrafter"/>
</dbReference>
<dbReference type="InterPro" id="IPR011761">
    <property type="entry name" value="ATP-grasp"/>
</dbReference>
<dbReference type="PANTHER" id="PTHR21621">
    <property type="entry name" value="RIBOSOMAL PROTEIN S6 MODIFICATION PROTEIN"/>
    <property type="match status" value="1"/>
</dbReference>
<dbReference type="GO" id="GO:0046872">
    <property type="term" value="F:metal ion binding"/>
    <property type="evidence" value="ECO:0007669"/>
    <property type="project" value="InterPro"/>
</dbReference>
<dbReference type="Gene3D" id="3.30.470.20">
    <property type="entry name" value="ATP-grasp fold, B domain"/>
    <property type="match status" value="1"/>
</dbReference>
<dbReference type="Pfam" id="PF08443">
    <property type="entry name" value="RimK"/>
    <property type="match status" value="1"/>
</dbReference>
<dbReference type="SUPFAM" id="SSF56059">
    <property type="entry name" value="Glutathione synthetase ATP-binding domain-like"/>
    <property type="match status" value="1"/>
</dbReference>
<reference evidence="3" key="1">
    <citation type="journal article" date="2014" name="Int. J. Syst. Evol. Microbiol.">
        <title>Complete genome sequence of Corynebacterium casei LMG S-19264T (=DSM 44701T), isolated from a smear-ripened cheese.</title>
        <authorList>
            <consortium name="US DOE Joint Genome Institute (JGI-PGF)"/>
            <person name="Walter F."/>
            <person name="Albersmeier A."/>
            <person name="Kalinowski J."/>
            <person name="Ruckert C."/>
        </authorList>
    </citation>
    <scope>NUCLEOTIDE SEQUENCE</scope>
    <source>
        <strain evidence="3">JCM 17251</strain>
    </source>
</reference>
<gene>
    <name evidence="3" type="ORF">GCM10007971_14170</name>
</gene>
<evidence type="ECO:0000256" key="1">
    <source>
        <dbReference type="PROSITE-ProRule" id="PRU00409"/>
    </source>
</evidence>
<dbReference type="EMBL" id="BMOS01000008">
    <property type="protein sequence ID" value="GGN55415.1"/>
    <property type="molecule type" value="Genomic_DNA"/>
</dbReference>
<dbReference type="PROSITE" id="PS50975">
    <property type="entry name" value="ATP_GRASP"/>
    <property type="match status" value="1"/>
</dbReference>
<evidence type="ECO:0000259" key="2">
    <source>
        <dbReference type="PROSITE" id="PS50975"/>
    </source>
</evidence>
<sequence>MFFLPLFTTLHFRFVPTIFLGSDFYFFYHPDLIRKIDKIEQIQLAQKCKFLIPKTIISNNKNDIEDFLEKHVQNGLIIKTMNSHYTEYNGKLYEVFGKVIYENNLDIEELAVVPTIIQELIRFSKEARVTVIGDKVMGALIHKDSNEGDWHHEGVKHIKSSTLEVPKDIQNKCVNFLKEAQLDYGAFDFMITQEDEWYFLEVNPLGDWRWVELDTGQNITKEIVDYFINKTLNDKEGNL</sequence>
<name>A0A918D0G9_9BACI</name>
<dbReference type="InterPro" id="IPR013651">
    <property type="entry name" value="ATP-grasp_RimK-type"/>
</dbReference>
<evidence type="ECO:0000313" key="4">
    <source>
        <dbReference type="Proteomes" id="UP000624041"/>
    </source>
</evidence>
<evidence type="ECO:0000313" key="3">
    <source>
        <dbReference type="EMBL" id="GGN55415.1"/>
    </source>
</evidence>
<protein>
    <recommendedName>
        <fullName evidence="2">ATP-grasp domain-containing protein</fullName>
    </recommendedName>
</protein>
<organism evidence="3 4">
    <name type="scientific">Oceanobacillus indicireducens</name>
    <dbReference type="NCBI Taxonomy" id="1004261"/>
    <lineage>
        <taxon>Bacteria</taxon>
        <taxon>Bacillati</taxon>
        <taxon>Bacillota</taxon>
        <taxon>Bacilli</taxon>
        <taxon>Bacillales</taxon>
        <taxon>Bacillaceae</taxon>
        <taxon>Oceanobacillus</taxon>
    </lineage>
</organism>
<dbReference type="PANTHER" id="PTHR21621:SF0">
    <property type="entry name" value="BETA-CITRYLGLUTAMATE SYNTHASE B-RELATED"/>
    <property type="match status" value="1"/>
</dbReference>
<accession>A0A918D0G9</accession>